<sequence>MHNRIKDVKSGSDDNGDTVERNEKVCLDGIDTRKYTSFLTLFNTLKERNASSVDTDHTRHLASVQERSEYRNVAVIKDCVPSTPSQRSNAINQNSSGEHARESCHISGELQPITFSNMNLTTIVNGTAPFVQSHGFNSNTAQSIETIVASSEIQVPCSSLFFRRSFEFLTRKKKEIERIEKDGVTRSISFDATYTTSKRKYLGRSSDSDIAPIIVQEMDDRTLVCVNGERIDFKLKQSSEENSGNSKPINKKEVSIGKTTSIEVENYADADKSQGIKTLRNINKILARKLAKTERIAQLLQIQLKFYDKTNDAKFACILADVIDQLKLLLPNDRFRDEALEVLNSMNPSVDVNDEKSVFLNNLLKEIEHDETAFSNSGTLRKYCERLVEYARKHPPFLMELQDQINEVRICLLD</sequence>
<accession>A0A8J2LW09</accession>
<feature type="compositionally biased region" description="Polar residues" evidence="1">
    <location>
        <begin position="82"/>
        <end position="97"/>
    </location>
</feature>
<proteinExistence type="predicted"/>
<name>A0A8J2LW09_9BILA</name>
<dbReference type="AlphaFoldDB" id="A0A8J2LW09"/>
<evidence type="ECO:0000313" key="2">
    <source>
        <dbReference type="EMBL" id="CAG9531017.1"/>
    </source>
</evidence>
<dbReference type="Proteomes" id="UP000746747">
    <property type="component" value="Unassembled WGS sequence"/>
</dbReference>
<keyword evidence="3" id="KW-1185">Reference proteome</keyword>
<protein>
    <submittedName>
        <fullName evidence="2">Uncharacterized protein</fullName>
    </submittedName>
</protein>
<reference evidence="2" key="1">
    <citation type="submission" date="2021-09" db="EMBL/GenBank/DDBJ databases">
        <authorList>
            <consortium name="Pathogen Informatics"/>
        </authorList>
    </citation>
    <scope>NUCLEOTIDE SEQUENCE</scope>
</reference>
<evidence type="ECO:0000313" key="3">
    <source>
        <dbReference type="Proteomes" id="UP000746747"/>
    </source>
</evidence>
<gene>
    <name evidence="2" type="ORF">CJOHNSTONI_LOCUS1454</name>
</gene>
<dbReference type="OrthoDB" id="5857206at2759"/>
<feature type="region of interest" description="Disordered" evidence="1">
    <location>
        <begin position="81"/>
        <end position="101"/>
    </location>
</feature>
<organism evidence="2 3">
    <name type="scientific">Cercopithifilaria johnstoni</name>
    <dbReference type="NCBI Taxonomy" id="2874296"/>
    <lineage>
        <taxon>Eukaryota</taxon>
        <taxon>Metazoa</taxon>
        <taxon>Ecdysozoa</taxon>
        <taxon>Nematoda</taxon>
        <taxon>Chromadorea</taxon>
        <taxon>Rhabditida</taxon>
        <taxon>Spirurina</taxon>
        <taxon>Spiruromorpha</taxon>
        <taxon>Filarioidea</taxon>
        <taxon>Onchocercidae</taxon>
        <taxon>Cercopithifilaria</taxon>
    </lineage>
</organism>
<evidence type="ECO:0000256" key="1">
    <source>
        <dbReference type="SAM" id="MobiDB-lite"/>
    </source>
</evidence>
<dbReference type="EMBL" id="CAKAEH010000445">
    <property type="protein sequence ID" value="CAG9531017.1"/>
    <property type="molecule type" value="Genomic_DNA"/>
</dbReference>
<comment type="caution">
    <text evidence="2">The sequence shown here is derived from an EMBL/GenBank/DDBJ whole genome shotgun (WGS) entry which is preliminary data.</text>
</comment>